<evidence type="ECO:0000256" key="2">
    <source>
        <dbReference type="ARBA" id="ARBA00023015"/>
    </source>
</evidence>
<organism evidence="7 9">
    <name type="scientific">Brevibacillus composti</name>
    <dbReference type="NCBI Taxonomy" id="2796470"/>
    <lineage>
        <taxon>Bacteria</taxon>
        <taxon>Bacillati</taxon>
        <taxon>Bacillota</taxon>
        <taxon>Bacilli</taxon>
        <taxon>Bacillales</taxon>
        <taxon>Paenibacillaceae</taxon>
        <taxon>Brevibacillus</taxon>
    </lineage>
</organism>
<gene>
    <name evidence="7" type="ORF">JD108_07690</name>
    <name evidence="8" type="ORF">KDJ56_07370</name>
</gene>
<dbReference type="PANTHER" id="PTHR43133">
    <property type="entry name" value="RNA POLYMERASE ECF-TYPE SIGMA FACTO"/>
    <property type="match status" value="1"/>
</dbReference>
<dbReference type="GO" id="GO:0006352">
    <property type="term" value="P:DNA-templated transcription initiation"/>
    <property type="evidence" value="ECO:0007669"/>
    <property type="project" value="InterPro"/>
</dbReference>
<keyword evidence="2" id="KW-0805">Transcription regulation</keyword>
<keyword evidence="4" id="KW-0804">Transcription</keyword>
<dbReference type="Gene3D" id="1.10.1740.10">
    <property type="match status" value="1"/>
</dbReference>
<dbReference type="AlphaFoldDB" id="A0A7T5JPS4"/>
<dbReference type="InterPro" id="IPR007627">
    <property type="entry name" value="RNA_pol_sigma70_r2"/>
</dbReference>
<dbReference type="SUPFAM" id="SSF88659">
    <property type="entry name" value="Sigma3 and sigma4 domains of RNA polymerase sigma factors"/>
    <property type="match status" value="1"/>
</dbReference>
<accession>A0A7T5JPS4</accession>
<evidence type="ECO:0000313" key="8">
    <source>
        <dbReference type="EMBL" id="QUO42774.1"/>
    </source>
</evidence>
<dbReference type="InterPro" id="IPR013325">
    <property type="entry name" value="RNA_pol_sigma_r2"/>
</dbReference>
<dbReference type="RefSeq" id="WP_198829262.1">
    <property type="nucleotide sequence ID" value="NZ_CP066308.1"/>
</dbReference>
<evidence type="ECO:0000256" key="4">
    <source>
        <dbReference type="ARBA" id="ARBA00023163"/>
    </source>
</evidence>
<dbReference type="Proteomes" id="UP000677234">
    <property type="component" value="Chromosome"/>
</dbReference>
<evidence type="ECO:0000313" key="10">
    <source>
        <dbReference type="Proteomes" id="UP000677234"/>
    </source>
</evidence>
<dbReference type="CDD" id="cd06171">
    <property type="entry name" value="Sigma70_r4"/>
    <property type="match status" value="1"/>
</dbReference>
<dbReference type="PANTHER" id="PTHR43133:SF60">
    <property type="entry name" value="RNA POLYMERASE SIGMA FACTOR SIGV"/>
    <property type="match status" value="1"/>
</dbReference>
<dbReference type="NCBIfam" id="TIGR02937">
    <property type="entry name" value="sigma70-ECF"/>
    <property type="match status" value="1"/>
</dbReference>
<feature type="domain" description="RNA polymerase sigma factor 70 region 4 type 2" evidence="6">
    <location>
        <begin position="113"/>
        <end position="164"/>
    </location>
</feature>
<dbReference type="KEGG" id="bcop:JD108_07690"/>
<evidence type="ECO:0000256" key="3">
    <source>
        <dbReference type="ARBA" id="ARBA00023082"/>
    </source>
</evidence>
<dbReference type="InterPro" id="IPR039425">
    <property type="entry name" value="RNA_pol_sigma-70-like"/>
</dbReference>
<dbReference type="InterPro" id="IPR013249">
    <property type="entry name" value="RNA_pol_sigma70_r4_t2"/>
</dbReference>
<evidence type="ECO:0000256" key="1">
    <source>
        <dbReference type="ARBA" id="ARBA00010641"/>
    </source>
</evidence>
<protein>
    <submittedName>
        <fullName evidence="7">Sigma-70 family RNA polymerase sigma factor</fullName>
    </submittedName>
</protein>
<dbReference type="GO" id="GO:0003677">
    <property type="term" value="F:DNA binding"/>
    <property type="evidence" value="ECO:0007669"/>
    <property type="project" value="InterPro"/>
</dbReference>
<feature type="domain" description="RNA polymerase sigma-70 region 2" evidence="5">
    <location>
        <begin position="15"/>
        <end position="81"/>
    </location>
</feature>
<evidence type="ECO:0000259" key="6">
    <source>
        <dbReference type="Pfam" id="PF08281"/>
    </source>
</evidence>
<dbReference type="EMBL" id="CP073708">
    <property type="protein sequence ID" value="QUO42774.1"/>
    <property type="molecule type" value="Genomic_DNA"/>
</dbReference>
<evidence type="ECO:0000313" key="7">
    <source>
        <dbReference type="EMBL" id="QQE75748.1"/>
    </source>
</evidence>
<name>A0A7T5JPS4_9BACL</name>
<dbReference type="Gene3D" id="1.10.10.10">
    <property type="entry name" value="Winged helix-like DNA-binding domain superfamily/Winged helix DNA-binding domain"/>
    <property type="match status" value="1"/>
</dbReference>
<comment type="similarity">
    <text evidence="1">Belongs to the sigma-70 factor family. ECF subfamily.</text>
</comment>
<dbReference type="Pfam" id="PF04542">
    <property type="entry name" value="Sigma70_r2"/>
    <property type="match status" value="1"/>
</dbReference>
<dbReference type="SUPFAM" id="SSF88946">
    <property type="entry name" value="Sigma2 domain of RNA polymerase sigma factors"/>
    <property type="match status" value="1"/>
</dbReference>
<dbReference type="InterPro" id="IPR036388">
    <property type="entry name" value="WH-like_DNA-bd_sf"/>
</dbReference>
<dbReference type="InterPro" id="IPR013324">
    <property type="entry name" value="RNA_pol_sigma_r3/r4-like"/>
</dbReference>
<reference evidence="8" key="2">
    <citation type="submission" date="2021-04" db="EMBL/GenBank/DDBJ databases">
        <title>Brevibacillus composti FJAT-54423, complete genome.</title>
        <authorList>
            <person name="Tang R."/>
        </authorList>
    </citation>
    <scope>NUCLEOTIDE SEQUENCE</scope>
    <source>
        <strain evidence="8">FJAT-54424</strain>
    </source>
</reference>
<dbReference type="EMBL" id="CP066308">
    <property type="protein sequence ID" value="QQE75748.1"/>
    <property type="molecule type" value="Genomic_DNA"/>
</dbReference>
<evidence type="ECO:0000313" key="9">
    <source>
        <dbReference type="Proteomes" id="UP000595847"/>
    </source>
</evidence>
<keyword evidence="3" id="KW-0731">Sigma factor</keyword>
<keyword evidence="10" id="KW-1185">Reference proteome</keyword>
<dbReference type="InterPro" id="IPR014284">
    <property type="entry name" value="RNA_pol_sigma-70_dom"/>
</dbReference>
<dbReference type="Pfam" id="PF08281">
    <property type="entry name" value="Sigma70_r4_2"/>
    <property type="match status" value="1"/>
</dbReference>
<dbReference type="GO" id="GO:0016987">
    <property type="term" value="F:sigma factor activity"/>
    <property type="evidence" value="ECO:0007669"/>
    <property type="project" value="UniProtKB-KW"/>
</dbReference>
<evidence type="ECO:0000259" key="5">
    <source>
        <dbReference type="Pfam" id="PF04542"/>
    </source>
</evidence>
<sequence length="182" mass="21251">MFYNTSAAEQQFNQIYQAYHKDVYHFLYCFTGNRGDAEDLTQETFIRVAASLSKFEGRAHLKTWMIAIAKNLSREWARKKRLSSFFTDVILRNMPAEDGLPEPELETKESYKQILAGLQKLKPQYRTVIILRLIEEYSVKETAEILSCTEIKVKVDFHRAIKKLQNVLEPDARGEWKNVLAK</sequence>
<dbReference type="Proteomes" id="UP000595847">
    <property type="component" value="Chromosome"/>
</dbReference>
<reference evidence="7 9" key="1">
    <citation type="submission" date="2020-12" db="EMBL/GenBank/DDBJ databases">
        <title>strain FJAT-54423T represents a novel species of the genus Brevibacillus.</title>
        <authorList>
            <person name="Tang R."/>
        </authorList>
    </citation>
    <scope>NUCLEOTIDE SEQUENCE [LARGE SCALE GENOMIC DNA]</scope>
    <source>
        <strain evidence="7 9">FJAT-54423</strain>
    </source>
</reference>
<proteinExistence type="inferred from homology"/>